<evidence type="ECO:0000313" key="6">
    <source>
        <dbReference type="EMBL" id="KFB34859.1"/>
    </source>
</evidence>
<dbReference type="GO" id="GO:0032934">
    <property type="term" value="F:sterol binding"/>
    <property type="evidence" value="ECO:0007669"/>
    <property type="project" value="InterPro"/>
</dbReference>
<dbReference type="InterPro" id="IPR014756">
    <property type="entry name" value="Ig_E-set"/>
</dbReference>
<dbReference type="EMBL" id="KE524012">
    <property type="protein sequence ID" value="KFB34859.1"/>
    <property type="molecule type" value="Genomic_DNA"/>
</dbReference>
<dbReference type="GO" id="GO:0005576">
    <property type="term" value="C:extracellular region"/>
    <property type="evidence" value="ECO:0007669"/>
    <property type="project" value="UniProtKB-SubCell"/>
</dbReference>
<gene>
    <name evidence="6" type="ORF">ZHAS_00000407</name>
</gene>
<dbReference type="SUPFAM" id="SSF81296">
    <property type="entry name" value="E set domains"/>
    <property type="match status" value="1"/>
</dbReference>
<dbReference type="InterPro" id="IPR039670">
    <property type="entry name" value="NPC2-like"/>
</dbReference>
<evidence type="ECO:0000259" key="5">
    <source>
        <dbReference type="SMART" id="SM00737"/>
    </source>
</evidence>
<dbReference type="InterPro" id="IPR003172">
    <property type="entry name" value="ML_dom"/>
</dbReference>
<sequence>MFRVLLLVALVPALASATEFFACGGGRPLPTSVNIEGCPSGTCNLVRGSDVIAFIDFTAGKSRCSVDDHGCNRDGAGRHDDYPLGSNSATCNFLQGSSCPLSAGEDVTYRLTMPILSIYPLVSLTIEIDVVDAAQQSVACFSVNAQVVTAN</sequence>
<accession>A0A084VA65</accession>
<dbReference type="Proteomes" id="UP000030765">
    <property type="component" value="Unassembled WGS sequence"/>
</dbReference>
<dbReference type="PANTHER" id="PTHR11306:SF36">
    <property type="entry name" value="NIEMANN-PICK TYPE C-2C-RELATED"/>
    <property type="match status" value="1"/>
</dbReference>
<evidence type="ECO:0000256" key="4">
    <source>
        <dbReference type="SAM" id="SignalP"/>
    </source>
</evidence>
<reference evidence="6 8" key="1">
    <citation type="journal article" date="2014" name="BMC Genomics">
        <title>Genome sequence of Anopheles sinensis provides insight into genetics basis of mosquito competence for malaria parasites.</title>
        <authorList>
            <person name="Zhou D."/>
            <person name="Zhang D."/>
            <person name="Ding G."/>
            <person name="Shi L."/>
            <person name="Hou Q."/>
            <person name="Ye Y."/>
            <person name="Xu Y."/>
            <person name="Zhou H."/>
            <person name="Xiong C."/>
            <person name="Li S."/>
            <person name="Yu J."/>
            <person name="Hong S."/>
            <person name="Yu X."/>
            <person name="Zou P."/>
            <person name="Chen C."/>
            <person name="Chang X."/>
            <person name="Wang W."/>
            <person name="Lv Y."/>
            <person name="Sun Y."/>
            <person name="Ma L."/>
            <person name="Shen B."/>
            <person name="Zhu C."/>
        </authorList>
    </citation>
    <scope>NUCLEOTIDE SEQUENCE [LARGE SCALE GENOMIC DNA]</scope>
</reference>
<evidence type="ECO:0000313" key="8">
    <source>
        <dbReference type="Proteomes" id="UP000030765"/>
    </source>
</evidence>
<keyword evidence="3" id="KW-0964">Secreted</keyword>
<dbReference type="VEuPathDB" id="VectorBase:ASIC000407"/>
<dbReference type="SMART" id="SM00737">
    <property type="entry name" value="ML"/>
    <property type="match status" value="1"/>
</dbReference>
<protein>
    <submittedName>
        <fullName evidence="6">AGAP002804-PA-like protein</fullName>
    </submittedName>
    <submittedName>
        <fullName evidence="7">ML domain-containing protein</fullName>
    </submittedName>
</protein>
<dbReference type="EnsemblMetazoa" id="ASIC000407-RA">
    <property type="protein sequence ID" value="ASIC000407-PA"/>
    <property type="gene ID" value="ASIC000407"/>
</dbReference>
<evidence type="ECO:0000256" key="1">
    <source>
        <dbReference type="ARBA" id="ARBA00004613"/>
    </source>
</evidence>
<dbReference type="Pfam" id="PF02221">
    <property type="entry name" value="E1_DerP2_DerF2"/>
    <property type="match status" value="1"/>
</dbReference>
<keyword evidence="4" id="KW-0732">Signal</keyword>
<evidence type="ECO:0000313" key="7">
    <source>
        <dbReference type="EnsemblMetazoa" id="ASIC000407-PA"/>
    </source>
</evidence>
<organism evidence="6">
    <name type="scientific">Anopheles sinensis</name>
    <name type="common">Mosquito</name>
    <dbReference type="NCBI Taxonomy" id="74873"/>
    <lineage>
        <taxon>Eukaryota</taxon>
        <taxon>Metazoa</taxon>
        <taxon>Ecdysozoa</taxon>
        <taxon>Arthropoda</taxon>
        <taxon>Hexapoda</taxon>
        <taxon>Insecta</taxon>
        <taxon>Pterygota</taxon>
        <taxon>Neoptera</taxon>
        <taxon>Endopterygota</taxon>
        <taxon>Diptera</taxon>
        <taxon>Nematocera</taxon>
        <taxon>Culicoidea</taxon>
        <taxon>Culicidae</taxon>
        <taxon>Anophelinae</taxon>
        <taxon>Anopheles</taxon>
    </lineage>
</organism>
<comment type="subcellular location">
    <subcellularLocation>
        <location evidence="1">Secreted</location>
    </subcellularLocation>
</comment>
<dbReference type="OrthoDB" id="6489092at2759"/>
<evidence type="ECO:0000256" key="2">
    <source>
        <dbReference type="ARBA" id="ARBA00006370"/>
    </source>
</evidence>
<dbReference type="GO" id="GO:0015918">
    <property type="term" value="P:sterol transport"/>
    <property type="evidence" value="ECO:0007669"/>
    <property type="project" value="InterPro"/>
</dbReference>
<dbReference type="PANTHER" id="PTHR11306">
    <property type="entry name" value="NIEMANN PICK TYPE C2 PROTEIN NPC2-RELATED"/>
    <property type="match status" value="1"/>
</dbReference>
<dbReference type="STRING" id="74873.A0A084VA65"/>
<feature type="domain" description="MD-2-related lipid-recognition" evidence="5">
    <location>
        <begin position="20"/>
        <end position="145"/>
    </location>
</feature>
<feature type="chain" id="PRO_5001783162" evidence="4">
    <location>
        <begin position="18"/>
        <end position="151"/>
    </location>
</feature>
<keyword evidence="8" id="KW-1185">Reference proteome</keyword>
<dbReference type="EMBL" id="ATLV01001920">
    <property type="status" value="NOT_ANNOTATED_CDS"/>
    <property type="molecule type" value="Genomic_DNA"/>
</dbReference>
<name>A0A084VA65_ANOSI</name>
<reference evidence="7" key="2">
    <citation type="submission" date="2020-05" db="UniProtKB">
        <authorList>
            <consortium name="EnsemblMetazoa"/>
        </authorList>
    </citation>
    <scope>IDENTIFICATION</scope>
</reference>
<dbReference type="VEuPathDB" id="VectorBase:ASIS005292"/>
<evidence type="ECO:0000256" key="3">
    <source>
        <dbReference type="ARBA" id="ARBA00022525"/>
    </source>
</evidence>
<feature type="signal peptide" evidence="4">
    <location>
        <begin position="1"/>
        <end position="17"/>
    </location>
</feature>
<comment type="similarity">
    <text evidence="2">Belongs to the NPC2 family.</text>
</comment>
<dbReference type="AlphaFoldDB" id="A0A084VA65"/>
<proteinExistence type="inferred from homology"/>
<dbReference type="FunFam" id="2.60.40.770:FF:000001">
    <property type="entry name" value="NPC intracellular cholesterol transporter 2"/>
    <property type="match status" value="1"/>
</dbReference>
<dbReference type="Gene3D" id="2.60.40.770">
    <property type="match status" value="1"/>
</dbReference>